<reference evidence="1 2" key="1">
    <citation type="submission" date="2018-03" db="EMBL/GenBank/DDBJ databases">
        <title>Novel Streptomyces sp. from soil.</title>
        <authorList>
            <person name="Tan G.Y.A."/>
            <person name="Lee Z.Y."/>
        </authorList>
    </citation>
    <scope>NUCLEOTIDE SEQUENCE [LARGE SCALE GENOMIC DNA]</scope>
    <source>
        <strain evidence="1 2">ST5x</strain>
    </source>
</reference>
<organism evidence="1 2">
    <name type="scientific">Streptomyces solincola</name>
    <dbReference type="NCBI Taxonomy" id="2100817"/>
    <lineage>
        <taxon>Bacteria</taxon>
        <taxon>Bacillati</taxon>
        <taxon>Actinomycetota</taxon>
        <taxon>Actinomycetes</taxon>
        <taxon>Kitasatosporales</taxon>
        <taxon>Streptomycetaceae</taxon>
        <taxon>Streptomyces</taxon>
    </lineage>
</organism>
<evidence type="ECO:0000313" key="1">
    <source>
        <dbReference type="EMBL" id="PRH80863.1"/>
    </source>
</evidence>
<dbReference type="RefSeq" id="WP_105867078.1">
    <property type="nucleotide sequence ID" value="NZ_PVLV01000023.1"/>
</dbReference>
<sequence length="75" mass="7869">MKTTKTAKTATIIRSTANPRRTTLMHLDGTETLSRAALPETAAELPPVTANPRRTVLMEAPAAFVPAAVPAFPAG</sequence>
<dbReference type="EMBL" id="PVLV01000023">
    <property type="protein sequence ID" value="PRH80863.1"/>
    <property type="molecule type" value="Genomic_DNA"/>
</dbReference>
<keyword evidence="2" id="KW-1185">Reference proteome</keyword>
<gene>
    <name evidence="1" type="ORF">C6N75_01915</name>
</gene>
<evidence type="ECO:0000313" key="2">
    <source>
        <dbReference type="Proteomes" id="UP000239322"/>
    </source>
</evidence>
<protein>
    <submittedName>
        <fullName evidence="1">Uncharacterized protein</fullName>
    </submittedName>
</protein>
<dbReference type="AlphaFoldDB" id="A0A2S9Q2M4"/>
<accession>A0A2S9Q2M4</accession>
<comment type="caution">
    <text evidence="1">The sequence shown here is derived from an EMBL/GenBank/DDBJ whole genome shotgun (WGS) entry which is preliminary data.</text>
</comment>
<name>A0A2S9Q2M4_9ACTN</name>
<proteinExistence type="predicted"/>
<dbReference type="Proteomes" id="UP000239322">
    <property type="component" value="Unassembled WGS sequence"/>
</dbReference>